<proteinExistence type="predicted"/>
<evidence type="ECO:0000256" key="1">
    <source>
        <dbReference type="SAM" id="SignalP"/>
    </source>
</evidence>
<name>A0A9W7NNT8_9PROT</name>
<dbReference type="AlphaFoldDB" id="A0A9W7NNT8"/>
<dbReference type="EMBL" id="QOKW01000001">
    <property type="protein sequence ID" value="KAA0683991.1"/>
    <property type="molecule type" value="Genomic_DNA"/>
</dbReference>
<reference evidence="2 3" key="1">
    <citation type="submission" date="2018-07" db="EMBL/GenBank/DDBJ databases">
        <title>Genome sequence of Azospirillum sp. ATCC 49961.</title>
        <authorList>
            <person name="Sant'Anna F.H."/>
            <person name="Baldani J.I."/>
            <person name="Zilli J.E."/>
            <person name="Reis V.M."/>
            <person name="Hartmann A."/>
            <person name="Cruz L."/>
            <person name="de Souza E.M."/>
            <person name="de Oliveira Pedrosa F."/>
            <person name="Passaglia L.M.P."/>
        </authorList>
    </citation>
    <scope>NUCLEOTIDE SEQUENCE [LARGE SCALE GENOMIC DNA]</scope>
    <source>
        <strain evidence="2 3">ATCC 49961</strain>
    </source>
</reference>
<gene>
    <name evidence="2" type="ORF">DS843_00680</name>
</gene>
<sequence length="294" mass="30458">MGSDMKKFAFAASILAVLAVTALPASAQSFPSQTLAWQTSNTAMTVGQTSYAYVDSTTGAVVSTLSSGKLDITTDCSGWVSYNLRNFPEAYAAVQGYQTNVPGEANKPFPRADVYQRYFASLTAPNAYFTPVTKLTDIQPGDILAWCLDGYCAANYSATATGDTGHAMVVMGAPVSDGNGGAFVLVLDSSTVTHYSPSDLPTAVAANAQAQISLYSQFPNARTTTTTTATGTKTATSGVGPGFILFGADSTGAINSFQFNVKDPVISTAGNGAYFAVARVNANVPYAQQPATSP</sequence>
<dbReference type="Proteomes" id="UP000480854">
    <property type="component" value="Unassembled WGS sequence"/>
</dbReference>
<protein>
    <submittedName>
        <fullName evidence="2">Uncharacterized protein</fullName>
    </submittedName>
</protein>
<organism evidence="2 3">
    <name type="scientific">Roseomonas genomospecies 6</name>
    <dbReference type="NCBI Taxonomy" id="214106"/>
    <lineage>
        <taxon>Bacteria</taxon>
        <taxon>Pseudomonadati</taxon>
        <taxon>Pseudomonadota</taxon>
        <taxon>Alphaproteobacteria</taxon>
        <taxon>Acetobacterales</taxon>
        <taxon>Roseomonadaceae</taxon>
        <taxon>Roseomonas</taxon>
    </lineage>
</organism>
<keyword evidence="1" id="KW-0732">Signal</keyword>
<comment type="caution">
    <text evidence="2">The sequence shown here is derived from an EMBL/GenBank/DDBJ whole genome shotgun (WGS) entry which is preliminary data.</text>
</comment>
<evidence type="ECO:0000313" key="3">
    <source>
        <dbReference type="Proteomes" id="UP000480854"/>
    </source>
</evidence>
<feature type="signal peptide" evidence="1">
    <location>
        <begin position="1"/>
        <end position="27"/>
    </location>
</feature>
<feature type="chain" id="PRO_5040887674" evidence="1">
    <location>
        <begin position="28"/>
        <end position="294"/>
    </location>
</feature>
<accession>A0A9W7NNT8</accession>
<evidence type="ECO:0000313" key="2">
    <source>
        <dbReference type="EMBL" id="KAA0683991.1"/>
    </source>
</evidence>
<keyword evidence="3" id="KW-1185">Reference proteome</keyword>